<dbReference type="EMBL" id="FPAW01000038">
    <property type="protein sequence ID" value="SFU16789.1"/>
    <property type="molecule type" value="Genomic_DNA"/>
</dbReference>
<dbReference type="RefSeq" id="WP_217649389.1">
    <property type="nucleotide sequence ID" value="NZ_FPAW01000038.1"/>
</dbReference>
<dbReference type="InterPro" id="IPR036597">
    <property type="entry name" value="Fido-like_dom_sf"/>
</dbReference>
<reference evidence="4 5" key="1">
    <citation type="submission" date="2016-10" db="EMBL/GenBank/DDBJ databases">
        <authorList>
            <person name="de Groot N.N."/>
        </authorList>
    </citation>
    <scope>NUCLEOTIDE SEQUENCE [LARGE SCALE GENOMIC DNA]</scope>
    <source>
        <strain evidence="4 5">CGMCC 1.10959</strain>
    </source>
</reference>
<feature type="domain" description="Fido" evidence="3">
    <location>
        <begin position="362"/>
        <end position="512"/>
    </location>
</feature>
<organism evidence="4 5">
    <name type="scientific">Sedimentitalea nanhaiensis</name>
    <dbReference type="NCBI Taxonomy" id="999627"/>
    <lineage>
        <taxon>Bacteria</taxon>
        <taxon>Pseudomonadati</taxon>
        <taxon>Pseudomonadota</taxon>
        <taxon>Alphaproteobacteria</taxon>
        <taxon>Rhodobacterales</taxon>
        <taxon>Paracoccaceae</taxon>
        <taxon>Sedimentitalea</taxon>
    </lineage>
</organism>
<dbReference type="Gene3D" id="1.10.3290.10">
    <property type="entry name" value="Fido-like domain"/>
    <property type="match status" value="1"/>
</dbReference>
<keyword evidence="2" id="KW-0067">ATP-binding</keyword>
<feature type="non-terminal residue" evidence="4">
    <location>
        <position position="1"/>
    </location>
</feature>
<dbReference type="AlphaFoldDB" id="A0A1I7DYM2"/>
<dbReference type="Proteomes" id="UP000182466">
    <property type="component" value="Unassembled WGS sequence"/>
</dbReference>
<evidence type="ECO:0000259" key="3">
    <source>
        <dbReference type="PROSITE" id="PS51459"/>
    </source>
</evidence>
<evidence type="ECO:0000256" key="2">
    <source>
        <dbReference type="PIRSR" id="PIRSR640198-2"/>
    </source>
</evidence>
<proteinExistence type="predicted"/>
<sequence length="624" mass="71257">VTQTAVNSLSWVTRPTRMAPGSSGSISGAFQRSRRWWWRGQPFSEFGTCGNVVPVLFSWWHHETNLQYHAESHSILLQCQCACTKKGKEKNILTPFVQKIYGEVTKPMGLPVVMTETNDSPRKLFRSRTLPVPAYLAGYSHLIDALGLNTILPSQLHAVAGNNTRQRSSDWIIHPHPKRPRRSHYDHMVFALKYEGVNLLILKQVFQKIGAGELQSAINAQPTSGYARRLCFLFEWLTQQELIAPDSLGGAYVDAVDPKHQYAASRPDNISRWRVRDNLPGTPGFCPLVTRTKKLDRYFELDLSAEAEQTIRDVPKELLRRAAAFLLLNDSKASFEIEKERPSKDRAQRWATVIGRAGESRLSVAVLVEMQRALIEDDRFVKLGLREEGGFVGEHTPFGEPRPDHISAKAQDLDSLVAALVAYEASSEIREYDAVLTAAALAFGFVYVHPFEDGNGRLHRYLIHHVLATRKFFPEDVIPPISVAILADLVAYRHVLESVSQPMLSVVNWQPTQRGNVEVLNETIDYYRYFDSTPHAEFLFDCLKRTIEKELRDELRFLSSRDDFHRGAREIIDMPERILDLLFHMLRQNDGHFSKRMRAREFDLLRDSEAAEFEKLYRETTSSL</sequence>
<feature type="binding site" evidence="2">
    <location>
        <begin position="453"/>
        <end position="460"/>
    </location>
    <ligand>
        <name>ATP</name>
        <dbReference type="ChEBI" id="CHEBI:30616"/>
    </ligand>
</feature>
<dbReference type="InterPro" id="IPR003812">
    <property type="entry name" value="Fido"/>
</dbReference>
<gene>
    <name evidence="4" type="ORF">SAMN05216236_1381</name>
</gene>
<dbReference type="PANTHER" id="PTHR13504">
    <property type="entry name" value="FIDO DOMAIN-CONTAINING PROTEIN DDB_G0283145"/>
    <property type="match status" value="1"/>
</dbReference>
<name>A0A1I7DYM2_9RHOB</name>
<dbReference type="PANTHER" id="PTHR13504:SF38">
    <property type="entry name" value="FIDO DOMAIN-CONTAINING PROTEIN"/>
    <property type="match status" value="1"/>
</dbReference>
<dbReference type="Pfam" id="PF02661">
    <property type="entry name" value="Fic"/>
    <property type="match status" value="1"/>
</dbReference>
<dbReference type="SUPFAM" id="SSF140931">
    <property type="entry name" value="Fic-like"/>
    <property type="match status" value="1"/>
</dbReference>
<accession>A0A1I7DYM2</accession>
<protein>
    <submittedName>
        <fullName evidence="4">Fic/DOC family protein</fullName>
    </submittedName>
</protein>
<dbReference type="GO" id="GO:0005524">
    <property type="term" value="F:ATP binding"/>
    <property type="evidence" value="ECO:0007669"/>
    <property type="project" value="UniProtKB-KW"/>
</dbReference>
<evidence type="ECO:0000256" key="1">
    <source>
        <dbReference type="PIRSR" id="PIRSR640198-1"/>
    </source>
</evidence>
<dbReference type="PROSITE" id="PS51459">
    <property type="entry name" value="FIDO"/>
    <property type="match status" value="1"/>
</dbReference>
<dbReference type="InterPro" id="IPR040198">
    <property type="entry name" value="Fido_containing"/>
</dbReference>
<feature type="active site" evidence="1">
    <location>
        <position position="449"/>
    </location>
</feature>
<keyword evidence="2" id="KW-0547">Nucleotide-binding</keyword>
<evidence type="ECO:0000313" key="5">
    <source>
        <dbReference type="Proteomes" id="UP000182466"/>
    </source>
</evidence>
<keyword evidence="5" id="KW-1185">Reference proteome</keyword>
<evidence type="ECO:0000313" key="4">
    <source>
        <dbReference type="EMBL" id="SFU16789.1"/>
    </source>
</evidence>